<comment type="catalytic activity">
    <reaction evidence="1">
        <text>Release of an N-terminal dipeptide, Xaa-Yaa-|-Zaa-, except when Xaa is Arg or Lys, or Yaa or Zaa is Pro.</text>
        <dbReference type="EC" id="3.4.14.1"/>
    </reaction>
</comment>
<organism evidence="18 19">
    <name type="scientific">Mytilus edulis</name>
    <name type="common">Blue mussel</name>
    <dbReference type="NCBI Taxonomy" id="6550"/>
    <lineage>
        <taxon>Eukaryota</taxon>
        <taxon>Metazoa</taxon>
        <taxon>Spiralia</taxon>
        <taxon>Lophotrochozoa</taxon>
        <taxon>Mollusca</taxon>
        <taxon>Bivalvia</taxon>
        <taxon>Autobranchia</taxon>
        <taxon>Pteriomorphia</taxon>
        <taxon>Mytilida</taxon>
        <taxon>Mytiloidea</taxon>
        <taxon>Mytilidae</taxon>
        <taxon>Mytilinae</taxon>
        <taxon>Mytilus</taxon>
    </lineage>
</organism>
<proteinExistence type="inferred from homology"/>
<comment type="similarity">
    <text evidence="3">Belongs to the peptidase C1 family.</text>
</comment>
<dbReference type="SUPFAM" id="SSF75001">
    <property type="entry name" value="Dipeptidyl peptidase I (cathepsin C), exclusion domain"/>
    <property type="match status" value="1"/>
</dbReference>
<dbReference type="PROSITE" id="PS00139">
    <property type="entry name" value="THIOL_PROTEASE_CYS"/>
    <property type="match status" value="1"/>
</dbReference>
<dbReference type="Gene3D" id="3.90.70.10">
    <property type="entry name" value="Cysteine proteinases"/>
    <property type="match status" value="2"/>
</dbReference>
<dbReference type="InterPro" id="IPR013128">
    <property type="entry name" value="Peptidase_C1A"/>
</dbReference>
<evidence type="ECO:0000256" key="15">
    <source>
        <dbReference type="ARBA" id="ARBA00045556"/>
    </source>
</evidence>
<dbReference type="EMBL" id="CAJPWZ010000455">
    <property type="protein sequence ID" value="CAG2192877.1"/>
    <property type="molecule type" value="Genomic_DNA"/>
</dbReference>
<dbReference type="PANTHER" id="PTHR12411">
    <property type="entry name" value="CYSTEINE PROTEASE FAMILY C1-RELATED"/>
    <property type="match status" value="1"/>
</dbReference>
<feature type="signal peptide" evidence="16">
    <location>
        <begin position="1"/>
        <end position="22"/>
    </location>
</feature>
<dbReference type="InterPro" id="IPR036496">
    <property type="entry name" value="CathepsinC_exc_dom_sf"/>
</dbReference>
<dbReference type="OrthoDB" id="3789175at2759"/>
<evidence type="ECO:0000256" key="12">
    <source>
        <dbReference type="ARBA" id="ARBA00029779"/>
    </source>
</evidence>
<dbReference type="PRINTS" id="PR00705">
    <property type="entry name" value="PAPAIN"/>
</dbReference>
<protein>
    <recommendedName>
        <fullName evidence="6">Dipeptidyl peptidase 1</fullName>
        <ecNumber evidence="5">3.4.14.1</ecNumber>
    </recommendedName>
    <alternativeName>
        <fullName evidence="12">Cathepsin C</fullName>
    </alternativeName>
    <alternativeName>
        <fullName evidence="11">Cathepsin J</fullName>
    </alternativeName>
    <alternativeName>
        <fullName evidence="14">Dipeptidyl peptidase I</fullName>
    </alternativeName>
    <alternativeName>
        <fullName evidence="13">Dipeptidyl transferase</fullName>
    </alternativeName>
</protein>
<dbReference type="EC" id="3.4.14.1" evidence="5"/>
<dbReference type="InterPro" id="IPR038765">
    <property type="entry name" value="Papain-like_cys_pep_sf"/>
</dbReference>
<dbReference type="Proteomes" id="UP000683360">
    <property type="component" value="Unassembled WGS sequence"/>
</dbReference>
<keyword evidence="7" id="KW-0645">Protease</keyword>
<comment type="cofactor">
    <cofactor evidence="2">
        <name>chloride</name>
        <dbReference type="ChEBI" id="CHEBI:17996"/>
    </cofactor>
</comment>
<dbReference type="Pfam" id="PF08773">
    <property type="entry name" value="CathepsinC_exc"/>
    <property type="match status" value="1"/>
</dbReference>
<keyword evidence="10" id="KW-0868">Chloride</keyword>
<reference evidence="18" key="1">
    <citation type="submission" date="2021-03" db="EMBL/GenBank/DDBJ databases">
        <authorList>
            <person name="Bekaert M."/>
        </authorList>
    </citation>
    <scope>NUCLEOTIDE SEQUENCE</scope>
</reference>
<evidence type="ECO:0000256" key="10">
    <source>
        <dbReference type="ARBA" id="ARBA00023214"/>
    </source>
</evidence>
<evidence type="ECO:0000256" key="9">
    <source>
        <dbReference type="ARBA" id="ARBA00022807"/>
    </source>
</evidence>
<dbReference type="AlphaFoldDB" id="A0A8S3QB84"/>
<dbReference type="InterPro" id="IPR014882">
    <property type="entry name" value="CathepsinC_exc"/>
</dbReference>
<evidence type="ECO:0000313" key="18">
    <source>
        <dbReference type="EMBL" id="CAG2192877.1"/>
    </source>
</evidence>
<evidence type="ECO:0000256" key="1">
    <source>
        <dbReference type="ARBA" id="ARBA00000738"/>
    </source>
</evidence>
<comment type="subunit">
    <text evidence="4">Tetramer of heterotrimers consisting of exclusion domain, heavy- and light chains.</text>
</comment>
<dbReference type="Gene3D" id="2.40.128.80">
    <property type="entry name" value="Cathepsin C, exclusion domain"/>
    <property type="match status" value="1"/>
</dbReference>
<keyword evidence="16" id="KW-0732">Signal</keyword>
<evidence type="ECO:0000256" key="13">
    <source>
        <dbReference type="ARBA" id="ARBA00030778"/>
    </source>
</evidence>
<dbReference type="InterPro" id="IPR000668">
    <property type="entry name" value="Peptidase_C1A_C"/>
</dbReference>
<accession>A0A8S3QB84</accession>
<evidence type="ECO:0000259" key="17">
    <source>
        <dbReference type="SMART" id="SM00645"/>
    </source>
</evidence>
<keyword evidence="19" id="KW-1185">Reference proteome</keyword>
<evidence type="ECO:0000313" key="19">
    <source>
        <dbReference type="Proteomes" id="UP000683360"/>
    </source>
</evidence>
<dbReference type="InterPro" id="IPR025661">
    <property type="entry name" value="Pept_asp_AS"/>
</dbReference>
<sequence length="474" mass="53626">MGILHALQCFLFLLSITAFVNGDTPANCTYEDLRGEWVFKVGAGGNDRTLKCDSFAMTTTLKVKLYFPDYAVDQFGNKGFWTLIYNQGFEVVIAGRKYFAFSMFKKDGKNITSMCDQTFPGWSHDTFDRDWSCFSGMKMSSVAPKTYQLPDNKRLYSDILYKTDHSFIKKINQHQKSWQAVHYPEYEKMTVEDMIKRAGGRKSRFIGRPKPAKPTREQTLKAQSLPDSFDWRNVGGMNYVSPIRNQLACGSCYAFGSLAMNEARVRIMTNGTKTPVFSTQDIVECSEYSQGCDGGFPYLIGGKYAEDFGLVSESCNPYTGKDGQCKTQTSCPRQYATKYEYIGGFYGACNEELMMINLVNNGPMVIACNEELMMKNLVENGPIAVSFMVYGDFMHYKGGIYQHTTLTNGFNPFEITNHVVLVVGYGYDSDIGHKYWLVKNSWGTKWGEDGFFRIMRGVDECSIESIAVQSFPIL</sequence>
<gene>
    <name evidence="18" type="ORF">MEDL_8007</name>
</gene>
<dbReference type="GO" id="GO:0006508">
    <property type="term" value="P:proteolysis"/>
    <property type="evidence" value="ECO:0007669"/>
    <property type="project" value="UniProtKB-KW"/>
</dbReference>
<evidence type="ECO:0000256" key="2">
    <source>
        <dbReference type="ARBA" id="ARBA00001923"/>
    </source>
</evidence>
<dbReference type="PROSITE" id="PS00640">
    <property type="entry name" value="THIOL_PROTEASE_ASN"/>
    <property type="match status" value="1"/>
</dbReference>
<dbReference type="FunFam" id="2.40.128.80:FF:000003">
    <property type="entry name" value="Cathepsin C"/>
    <property type="match status" value="1"/>
</dbReference>
<evidence type="ECO:0000256" key="14">
    <source>
        <dbReference type="ARBA" id="ARBA00032961"/>
    </source>
</evidence>
<dbReference type="GO" id="GO:0008239">
    <property type="term" value="F:dipeptidyl-peptidase activity"/>
    <property type="evidence" value="ECO:0007669"/>
    <property type="project" value="UniProtKB-EC"/>
</dbReference>
<comment type="function">
    <text evidence="15">Thiol protease. Has dipeptidylpeptidase activity. Active against a broad range of dipeptide substrates composed of both polar and hydrophobic amino acids. Proline cannot occupy the P1 position and arginine cannot occupy the P2 position of the substrate. Can act as both an exopeptidase and endopeptidase. Activates serine proteases such as elastase, cathepsin G and granzymes A and B.</text>
</comment>
<dbReference type="InterPro" id="IPR000169">
    <property type="entry name" value="Pept_cys_AS"/>
</dbReference>
<evidence type="ECO:0000256" key="4">
    <source>
        <dbReference type="ARBA" id="ARBA00011610"/>
    </source>
</evidence>
<evidence type="ECO:0000256" key="7">
    <source>
        <dbReference type="ARBA" id="ARBA00022670"/>
    </source>
</evidence>
<dbReference type="GO" id="GO:0008234">
    <property type="term" value="F:cysteine-type peptidase activity"/>
    <property type="evidence" value="ECO:0007669"/>
    <property type="project" value="UniProtKB-KW"/>
</dbReference>
<evidence type="ECO:0000256" key="6">
    <source>
        <dbReference type="ARBA" id="ARBA00014709"/>
    </source>
</evidence>
<feature type="domain" description="Peptidase C1A papain C-terminal" evidence="17">
    <location>
        <begin position="225"/>
        <end position="471"/>
    </location>
</feature>
<evidence type="ECO:0000256" key="3">
    <source>
        <dbReference type="ARBA" id="ARBA00008455"/>
    </source>
</evidence>
<keyword evidence="9" id="KW-0788">Thiol protease</keyword>
<dbReference type="SMART" id="SM00645">
    <property type="entry name" value="Pept_C1"/>
    <property type="match status" value="1"/>
</dbReference>
<evidence type="ECO:0000256" key="11">
    <source>
        <dbReference type="ARBA" id="ARBA00029762"/>
    </source>
</evidence>
<dbReference type="SUPFAM" id="SSF54001">
    <property type="entry name" value="Cysteine proteinases"/>
    <property type="match status" value="1"/>
</dbReference>
<dbReference type="Pfam" id="PF00112">
    <property type="entry name" value="Peptidase_C1"/>
    <property type="match status" value="1"/>
</dbReference>
<evidence type="ECO:0000256" key="5">
    <source>
        <dbReference type="ARBA" id="ARBA00012059"/>
    </source>
</evidence>
<feature type="chain" id="PRO_5035779120" description="Dipeptidyl peptidase 1" evidence="16">
    <location>
        <begin position="23"/>
        <end position="474"/>
    </location>
</feature>
<comment type="caution">
    <text evidence="18">The sequence shown here is derived from an EMBL/GenBank/DDBJ whole genome shotgun (WGS) entry which is preliminary data.</text>
</comment>
<name>A0A8S3QB84_MYTED</name>
<evidence type="ECO:0000256" key="8">
    <source>
        <dbReference type="ARBA" id="ARBA00022801"/>
    </source>
</evidence>
<keyword evidence="8 18" id="KW-0378">Hydrolase</keyword>
<evidence type="ECO:0000256" key="16">
    <source>
        <dbReference type="SAM" id="SignalP"/>
    </source>
</evidence>